<organism evidence="1 2">
    <name type="scientific">Amycolatopsis heterodermiae</name>
    <dbReference type="NCBI Taxonomy" id="3110235"/>
    <lineage>
        <taxon>Bacteria</taxon>
        <taxon>Bacillati</taxon>
        <taxon>Actinomycetota</taxon>
        <taxon>Actinomycetes</taxon>
        <taxon>Pseudonocardiales</taxon>
        <taxon>Pseudonocardiaceae</taxon>
        <taxon>Amycolatopsis</taxon>
    </lineage>
</organism>
<dbReference type="RefSeq" id="WP_323330738.1">
    <property type="nucleotide sequence ID" value="NZ_JAYFSI010000006.1"/>
</dbReference>
<evidence type="ECO:0000313" key="1">
    <source>
        <dbReference type="EMBL" id="MEA5362982.1"/>
    </source>
</evidence>
<dbReference type="Proteomes" id="UP001304298">
    <property type="component" value="Unassembled WGS sequence"/>
</dbReference>
<dbReference type="EMBL" id="JAYFSI010000006">
    <property type="protein sequence ID" value="MEA5362982.1"/>
    <property type="molecule type" value="Genomic_DNA"/>
</dbReference>
<name>A0ABU5R9Q7_9PSEU</name>
<sequence length="89" mass="10147">MRMLRTVALVAWPISWYLVWKEIFHWRHMTKTLRFRVPDLPPGVTVTPRPGVPVRCLRAVAVVSPVVCVLGFAVDARRRGQAGRTRPTS</sequence>
<accession>A0ABU5R9Q7</accession>
<reference evidence="1 2" key="1">
    <citation type="submission" date="2023-12" db="EMBL/GenBank/DDBJ databases">
        <title>Amycolatopsis sp. V23-08.</title>
        <authorList>
            <person name="Somphong A."/>
        </authorList>
    </citation>
    <scope>NUCLEOTIDE SEQUENCE [LARGE SCALE GENOMIC DNA]</scope>
    <source>
        <strain evidence="1 2">V23-08</strain>
    </source>
</reference>
<evidence type="ECO:0000313" key="2">
    <source>
        <dbReference type="Proteomes" id="UP001304298"/>
    </source>
</evidence>
<proteinExistence type="predicted"/>
<comment type="caution">
    <text evidence="1">The sequence shown here is derived from an EMBL/GenBank/DDBJ whole genome shotgun (WGS) entry which is preliminary data.</text>
</comment>
<gene>
    <name evidence="1" type="ORF">VA596_25860</name>
</gene>
<keyword evidence="2" id="KW-1185">Reference proteome</keyword>
<protein>
    <submittedName>
        <fullName evidence="1">Uncharacterized protein</fullName>
    </submittedName>
</protein>